<protein>
    <recommendedName>
        <fullName evidence="4">Hexosyltransferase</fullName>
        <ecNumber evidence="4">2.4.1.-</ecNumber>
    </recommendedName>
</protein>
<dbReference type="EMBL" id="PDCK01000041">
    <property type="protein sequence ID" value="PRQ42171.1"/>
    <property type="molecule type" value="Genomic_DNA"/>
</dbReference>
<dbReference type="STRING" id="74649.A0A2P6R6X3"/>
<dbReference type="Gramene" id="PRQ42171">
    <property type="protein sequence ID" value="PRQ42171"/>
    <property type="gene ID" value="RchiOBHm_Chr3g0454711"/>
</dbReference>
<evidence type="ECO:0000256" key="4">
    <source>
        <dbReference type="RuleBase" id="RU362027"/>
    </source>
</evidence>
<evidence type="ECO:0000313" key="8">
    <source>
        <dbReference type="Proteomes" id="UP000238479"/>
    </source>
</evidence>
<feature type="region of interest" description="Disordered" evidence="5">
    <location>
        <begin position="1"/>
        <end position="20"/>
    </location>
</feature>
<dbReference type="InterPro" id="IPR002495">
    <property type="entry name" value="Glyco_trans_8"/>
</dbReference>
<dbReference type="OMA" id="AGWKIKQ"/>
<accession>A0A2P6R6X3</accession>
<evidence type="ECO:0000256" key="6">
    <source>
        <dbReference type="SAM" id="Phobius"/>
    </source>
</evidence>
<feature type="transmembrane region" description="Helical" evidence="6">
    <location>
        <begin position="26"/>
        <end position="46"/>
    </location>
</feature>
<dbReference type="Gene3D" id="3.90.550.10">
    <property type="entry name" value="Spore Coat Polysaccharide Biosynthesis Protein SpsA, Chain A"/>
    <property type="match status" value="1"/>
</dbReference>
<dbReference type="InterPro" id="IPR050587">
    <property type="entry name" value="GNT1/Glycosyltrans_8"/>
</dbReference>
<dbReference type="InterPro" id="IPR029044">
    <property type="entry name" value="Nucleotide-diphossugar_trans"/>
</dbReference>
<evidence type="ECO:0000256" key="5">
    <source>
        <dbReference type="SAM" id="MobiDB-lite"/>
    </source>
</evidence>
<keyword evidence="6" id="KW-0472">Membrane</keyword>
<dbReference type="Pfam" id="PF01501">
    <property type="entry name" value="Glyco_transf_8"/>
    <property type="match status" value="1"/>
</dbReference>
<name>A0A2P6R6X3_ROSCH</name>
<evidence type="ECO:0000256" key="1">
    <source>
        <dbReference type="ARBA" id="ARBA00022676"/>
    </source>
</evidence>
<sequence>MTTPCDQMASKLASSSPSSSSKYQHAFLYALIFSLFLVLLVSSFRLNVINSNFVNFVVVRRQQQQQQQPVKNHNDNAVNVIKAVFKKLGRRKMKIGLVNVDHDHTQLMNGLEGIDPVPVRFDRVAADRKWEDFFPDWIDEDERWGRPKCPEIPMPKFEDYKGIDVILAKVPCGTNIGSGKKEGVRDVFRLQVNLVVANMAVRIGWMDPDYGAPHRTVYVVFIGSCGPMVEIFRCDDLVMRQGNYRVYKPEIGRLKQKVLMPFGSCELASGYARAGKEAWRPKYKYLPRHAYVTVLHSSEAYVCGAIALAQSIIQTNSTKDLVLLADDSITPTSIAGLQAAGWDVRRIQRIRSVFSQKGSYNEWNYSKLRVWQLTEYSKVIFIDADLLVLENMDIFFTYPQLSAAANHKHLFNSGLMVLEPSQCMFEYLMRKSFKIEPYNGGDQGFLNEIFTWWHRIPWWLNALKTFEGKSIEKHVMADDLYAVHYLGLKPWMCYRDYDCNWDVDSHQVFASDSAHRRWWQIYDAMPKELQPYCGLTQKMEKSLKTWRDRAANARFVDGHWKIEIKDPRQHH</sequence>
<organism evidence="7 8">
    <name type="scientific">Rosa chinensis</name>
    <name type="common">China rose</name>
    <dbReference type="NCBI Taxonomy" id="74649"/>
    <lineage>
        <taxon>Eukaryota</taxon>
        <taxon>Viridiplantae</taxon>
        <taxon>Streptophyta</taxon>
        <taxon>Embryophyta</taxon>
        <taxon>Tracheophyta</taxon>
        <taxon>Spermatophyta</taxon>
        <taxon>Magnoliopsida</taxon>
        <taxon>eudicotyledons</taxon>
        <taxon>Gunneridae</taxon>
        <taxon>Pentapetalae</taxon>
        <taxon>rosids</taxon>
        <taxon>fabids</taxon>
        <taxon>Rosales</taxon>
        <taxon>Rosaceae</taxon>
        <taxon>Rosoideae</taxon>
        <taxon>Rosoideae incertae sedis</taxon>
        <taxon>Rosa</taxon>
    </lineage>
</organism>
<dbReference type="Proteomes" id="UP000238479">
    <property type="component" value="Chromosome 3"/>
</dbReference>
<reference evidence="7 8" key="1">
    <citation type="journal article" date="2018" name="Nat. Genet.">
        <title>The Rosa genome provides new insights in the design of modern roses.</title>
        <authorList>
            <person name="Bendahmane M."/>
        </authorList>
    </citation>
    <scope>NUCLEOTIDE SEQUENCE [LARGE SCALE GENOMIC DNA]</scope>
    <source>
        <strain evidence="8">cv. Old Blush</strain>
    </source>
</reference>
<keyword evidence="1 7" id="KW-0328">Glycosyltransferase</keyword>
<dbReference type="EC" id="2.4.1.-" evidence="4"/>
<dbReference type="SUPFAM" id="SSF53448">
    <property type="entry name" value="Nucleotide-diphospho-sugar transferases"/>
    <property type="match status" value="1"/>
</dbReference>
<evidence type="ECO:0000313" key="7">
    <source>
        <dbReference type="EMBL" id="PRQ42171.1"/>
    </source>
</evidence>
<comment type="caution">
    <text evidence="7">The sequence shown here is derived from an EMBL/GenBank/DDBJ whole genome shotgun (WGS) entry which is preliminary data.</text>
</comment>
<proteinExistence type="inferred from homology"/>
<keyword evidence="2 7" id="KW-0808">Transferase</keyword>
<comment type="similarity">
    <text evidence="4">Belongs to the glycosyltransferase 8 family.</text>
</comment>
<keyword evidence="8" id="KW-1185">Reference proteome</keyword>
<dbReference type="CDD" id="cd02537">
    <property type="entry name" value="GT8_Glycogenin"/>
    <property type="match status" value="1"/>
</dbReference>
<dbReference type="PANTHER" id="PTHR11183">
    <property type="entry name" value="GLYCOGENIN SUBFAMILY MEMBER"/>
    <property type="match status" value="1"/>
</dbReference>
<gene>
    <name evidence="7" type="ORF">RchiOBHm_Chr3g0454711</name>
</gene>
<dbReference type="GO" id="GO:0016757">
    <property type="term" value="F:glycosyltransferase activity"/>
    <property type="evidence" value="ECO:0007669"/>
    <property type="project" value="UniProtKB-KW"/>
</dbReference>
<keyword evidence="3" id="KW-0464">Manganese</keyword>
<evidence type="ECO:0000256" key="2">
    <source>
        <dbReference type="ARBA" id="ARBA00022679"/>
    </source>
</evidence>
<keyword evidence="6" id="KW-0812">Transmembrane</keyword>
<keyword evidence="6" id="KW-1133">Transmembrane helix</keyword>
<evidence type="ECO:0000256" key="3">
    <source>
        <dbReference type="ARBA" id="ARBA00023211"/>
    </source>
</evidence>
<dbReference type="AlphaFoldDB" id="A0A2P6R6X3"/>